<name>A0A2G1BZX5_9FLAO</name>
<proteinExistence type="predicted"/>
<keyword evidence="1" id="KW-1133">Transmembrane helix</keyword>
<evidence type="ECO:0000256" key="1">
    <source>
        <dbReference type="SAM" id="Phobius"/>
    </source>
</evidence>
<comment type="caution">
    <text evidence="3">The sequence shown here is derived from an EMBL/GenBank/DDBJ whole genome shotgun (WGS) entry which is preliminary data.</text>
</comment>
<feature type="transmembrane region" description="Helical" evidence="1">
    <location>
        <begin position="7"/>
        <end position="27"/>
    </location>
</feature>
<dbReference type="Proteomes" id="UP001242342">
    <property type="component" value="Unassembled WGS sequence"/>
</dbReference>
<dbReference type="AlphaFoldDB" id="A0A2G1BZX5"/>
<dbReference type="EMBL" id="PDUU01000001">
    <property type="protein sequence ID" value="PHN99155.1"/>
    <property type="molecule type" value="Genomic_DNA"/>
</dbReference>
<keyword evidence="1" id="KW-0472">Membrane</keyword>
<sequence>MKKNYQKILFVFGVPLTLFIVLVFVGLNKTGKDSQYYKSIGLKLNGKIESVKELRYGHNFGVISIGINYSNINEYDKRAELKRYLGVIKNRKADIVFNSISSVKIGDSIVINIEKYKIFRDGKLINENFISMPSNFIFSPFREINRKVSL</sequence>
<dbReference type="Proteomes" id="UP000222163">
    <property type="component" value="Unassembled WGS sequence"/>
</dbReference>
<dbReference type="EMBL" id="JAUYVU010000005">
    <property type="protein sequence ID" value="MDP2541390.1"/>
    <property type="molecule type" value="Genomic_DNA"/>
</dbReference>
<protein>
    <submittedName>
        <fullName evidence="3">Uncharacterized protein</fullName>
    </submittedName>
</protein>
<keyword evidence="5" id="KW-1185">Reference proteome</keyword>
<accession>A0A2G1BZX5</accession>
<evidence type="ECO:0000313" key="5">
    <source>
        <dbReference type="Proteomes" id="UP001242342"/>
    </source>
</evidence>
<evidence type="ECO:0000313" key="4">
    <source>
        <dbReference type="Proteomes" id="UP000222163"/>
    </source>
</evidence>
<reference evidence="3" key="2">
    <citation type="submission" date="2017-10" db="EMBL/GenBank/DDBJ databases">
        <authorList>
            <person name="Enke T.N."/>
            <person name="Cordero O.X."/>
        </authorList>
    </citation>
    <scope>NUCLEOTIDE SEQUENCE</scope>
    <source>
        <strain evidence="3">4G03</strain>
    </source>
</reference>
<evidence type="ECO:0000313" key="3">
    <source>
        <dbReference type="EMBL" id="PHN99155.1"/>
    </source>
</evidence>
<evidence type="ECO:0000313" key="2">
    <source>
        <dbReference type="EMBL" id="MDP2541390.1"/>
    </source>
</evidence>
<reference evidence="2 5" key="3">
    <citation type="submission" date="2023-07" db="EMBL/GenBank/DDBJ databases">
        <title>Genome content predicts the carbon catabolic preferences of heterotrophic bacteria.</title>
        <authorList>
            <person name="Gralka M."/>
        </authorList>
    </citation>
    <scope>NUCLEOTIDE SEQUENCE [LARGE SCALE GENOMIC DNA]</scope>
    <source>
        <strain evidence="2 5">4G03</strain>
    </source>
</reference>
<reference evidence="3 4" key="1">
    <citation type="journal article" date="2016" name="Nat. Commun.">
        <title>Microbial interactions lead to rapid micro-scale successions on model marine particles.</title>
        <authorList>
            <person name="Datta M.S."/>
            <person name="Sliwerska E."/>
            <person name="Gore J."/>
            <person name="Polz M.F."/>
            <person name="Cordero O.X."/>
        </authorList>
    </citation>
    <scope>NUCLEOTIDE SEQUENCE [LARGE SCALE GENOMIC DNA]</scope>
    <source>
        <strain evidence="3 4">4G03</strain>
    </source>
</reference>
<dbReference type="RefSeq" id="WP_099213829.1">
    <property type="nucleotide sequence ID" value="NZ_JAUYVU010000005.1"/>
</dbReference>
<organism evidence="3 4">
    <name type="scientific">Tenacibaculum discolor</name>
    <dbReference type="NCBI Taxonomy" id="361581"/>
    <lineage>
        <taxon>Bacteria</taxon>
        <taxon>Pseudomonadati</taxon>
        <taxon>Bacteroidota</taxon>
        <taxon>Flavobacteriia</taxon>
        <taxon>Flavobacteriales</taxon>
        <taxon>Flavobacteriaceae</taxon>
        <taxon>Tenacibaculum</taxon>
    </lineage>
</organism>
<keyword evidence="1" id="KW-0812">Transmembrane</keyword>
<gene>
    <name evidence="3" type="ORF">CSC81_00620</name>
    <name evidence="2" type="ORF">Q8W23_07890</name>
</gene>